<organism evidence="16 17">
    <name type="scientific">Candidatus Butyricicoccus avistercoris</name>
    <dbReference type="NCBI Taxonomy" id="2838518"/>
    <lineage>
        <taxon>Bacteria</taxon>
        <taxon>Bacillati</taxon>
        <taxon>Bacillota</taxon>
        <taxon>Clostridia</taxon>
        <taxon>Eubacteriales</taxon>
        <taxon>Butyricicoccaceae</taxon>
        <taxon>Butyricicoccus</taxon>
    </lineage>
</organism>
<dbReference type="GO" id="GO:0012505">
    <property type="term" value="C:endomembrane system"/>
    <property type="evidence" value="ECO:0007669"/>
    <property type="project" value="UniProtKB-SubCell"/>
</dbReference>
<keyword evidence="7 13" id="KW-1133">Transmembrane helix</keyword>
<evidence type="ECO:0000256" key="7">
    <source>
        <dbReference type="ARBA" id="ARBA00022989"/>
    </source>
</evidence>
<evidence type="ECO:0000256" key="9">
    <source>
        <dbReference type="ARBA" id="ARBA00023136"/>
    </source>
</evidence>
<evidence type="ECO:0000256" key="15">
    <source>
        <dbReference type="SAM" id="Coils"/>
    </source>
</evidence>
<dbReference type="HAMAP" id="MF_01398">
    <property type="entry name" value="ATP_synth_b_bprime"/>
    <property type="match status" value="1"/>
</dbReference>
<evidence type="ECO:0000256" key="13">
    <source>
        <dbReference type="HAMAP-Rule" id="MF_01398"/>
    </source>
</evidence>
<dbReference type="CDD" id="cd06503">
    <property type="entry name" value="ATP-synt_Fo_b"/>
    <property type="match status" value="1"/>
</dbReference>
<dbReference type="InterPro" id="IPR050059">
    <property type="entry name" value="ATP_synthase_B_chain"/>
</dbReference>
<evidence type="ECO:0000256" key="11">
    <source>
        <dbReference type="ARBA" id="ARBA00025198"/>
    </source>
</evidence>
<dbReference type="InterPro" id="IPR002146">
    <property type="entry name" value="ATP_synth_b/b'su_bac/chlpt"/>
</dbReference>
<protein>
    <recommendedName>
        <fullName evidence="13">ATP synthase subunit b</fullName>
    </recommendedName>
    <alternativeName>
        <fullName evidence="13">ATP synthase F(0) sector subunit b</fullName>
    </alternativeName>
    <alternativeName>
        <fullName evidence="13">ATPase subunit I</fullName>
    </alternativeName>
    <alternativeName>
        <fullName evidence="13">F-type ATPase subunit b</fullName>
        <shortName evidence="13">F-ATPase subunit b</shortName>
    </alternativeName>
</protein>
<evidence type="ECO:0000256" key="2">
    <source>
        <dbReference type="ARBA" id="ARBA00022448"/>
    </source>
</evidence>
<dbReference type="GO" id="GO:0045259">
    <property type="term" value="C:proton-transporting ATP synthase complex"/>
    <property type="evidence" value="ECO:0007669"/>
    <property type="project" value="UniProtKB-KW"/>
</dbReference>
<keyword evidence="2 13" id="KW-0813">Transport</keyword>
<dbReference type="EMBL" id="DXIE01000008">
    <property type="protein sequence ID" value="HIV61466.1"/>
    <property type="molecule type" value="Genomic_DNA"/>
</dbReference>
<evidence type="ECO:0000256" key="14">
    <source>
        <dbReference type="RuleBase" id="RU003848"/>
    </source>
</evidence>
<keyword evidence="5 13" id="KW-0812">Transmembrane</keyword>
<dbReference type="InterPro" id="IPR005864">
    <property type="entry name" value="ATP_synth_F0_bsu_bac"/>
</dbReference>
<dbReference type="AlphaFoldDB" id="A0A9D1PI04"/>
<gene>
    <name evidence="13 16" type="primary">atpF</name>
    <name evidence="16" type="ORF">H9746_01240</name>
</gene>
<evidence type="ECO:0000256" key="4">
    <source>
        <dbReference type="ARBA" id="ARBA00022547"/>
    </source>
</evidence>
<feature type="transmembrane region" description="Helical" evidence="13">
    <location>
        <begin position="12"/>
        <end position="33"/>
    </location>
</feature>
<comment type="function">
    <text evidence="11 13">F(1)F(0) ATP synthase produces ATP from ADP in the presence of a proton or sodium gradient. F-type ATPases consist of two structural domains, F(1) containing the extramembraneous catalytic core and F(0) containing the membrane proton channel, linked together by a central stalk and a peripheral stalk. During catalysis, ATP synthesis in the catalytic domain of F(1) is coupled via a rotary mechanism of the central stalk subunits to proton translocation.</text>
</comment>
<proteinExistence type="inferred from homology"/>
<keyword evidence="10 13" id="KW-0066">ATP synthesis</keyword>
<dbReference type="Pfam" id="PF00430">
    <property type="entry name" value="ATP-synt_B"/>
    <property type="match status" value="1"/>
</dbReference>
<keyword evidence="15" id="KW-0175">Coiled coil</keyword>
<comment type="function">
    <text evidence="13">Component of the F(0) channel, it forms part of the peripheral stalk, linking F(1) to F(0).</text>
</comment>
<reference evidence="16" key="1">
    <citation type="journal article" date="2021" name="PeerJ">
        <title>Extensive microbial diversity within the chicken gut microbiome revealed by metagenomics and culture.</title>
        <authorList>
            <person name="Gilroy R."/>
            <person name="Ravi A."/>
            <person name="Getino M."/>
            <person name="Pursley I."/>
            <person name="Horton D.L."/>
            <person name="Alikhan N.F."/>
            <person name="Baker D."/>
            <person name="Gharbi K."/>
            <person name="Hall N."/>
            <person name="Watson M."/>
            <person name="Adriaenssens E.M."/>
            <person name="Foster-Nyarko E."/>
            <person name="Jarju S."/>
            <person name="Secka A."/>
            <person name="Antonio M."/>
            <person name="Oren A."/>
            <person name="Chaudhuri R.R."/>
            <person name="La Ragione R."/>
            <person name="Hildebrand F."/>
            <person name="Pallen M.J."/>
        </authorList>
    </citation>
    <scope>NUCLEOTIDE SEQUENCE</scope>
    <source>
        <strain evidence="16">CHK193-4272</strain>
    </source>
</reference>
<dbReference type="PANTHER" id="PTHR33445:SF1">
    <property type="entry name" value="ATP SYNTHASE SUBUNIT B"/>
    <property type="match status" value="1"/>
</dbReference>
<dbReference type="GO" id="GO:0005886">
    <property type="term" value="C:plasma membrane"/>
    <property type="evidence" value="ECO:0007669"/>
    <property type="project" value="UniProtKB-SubCell"/>
</dbReference>
<keyword evidence="6 13" id="KW-0375">Hydrogen ion transport</keyword>
<dbReference type="PANTHER" id="PTHR33445">
    <property type="entry name" value="ATP SYNTHASE SUBUNIT B', CHLOROPLASTIC"/>
    <property type="match status" value="1"/>
</dbReference>
<evidence type="ECO:0000256" key="8">
    <source>
        <dbReference type="ARBA" id="ARBA00023065"/>
    </source>
</evidence>
<evidence type="ECO:0000256" key="5">
    <source>
        <dbReference type="ARBA" id="ARBA00022692"/>
    </source>
</evidence>
<reference evidence="16" key="2">
    <citation type="submission" date="2021-04" db="EMBL/GenBank/DDBJ databases">
        <authorList>
            <person name="Gilroy R."/>
        </authorList>
    </citation>
    <scope>NUCLEOTIDE SEQUENCE</scope>
    <source>
        <strain evidence="16">CHK193-4272</strain>
    </source>
</reference>
<dbReference type="Proteomes" id="UP000886808">
    <property type="component" value="Unassembled WGS sequence"/>
</dbReference>
<evidence type="ECO:0000256" key="1">
    <source>
        <dbReference type="ARBA" id="ARBA00005513"/>
    </source>
</evidence>
<sequence>MGFQDFVTIGGWNIFVTLFNTLITFLIVKFLLFKPVRKVLAARAEEVQNMYDQAEADLNEAAKMKKDYAESIANAKKEANEITQSATRRATVRSEEILAEANRQVQDMKKKAEQSIEQERKKAMNEIKDEIAGLSVMIASKVVEKDINEADHKRMIEDFIDKVG</sequence>
<evidence type="ECO:0000256" key="6">
    <source>
        <dbReference type="ARBA" id="ARBA00022781"/>
    </source>
</evidence>
<dbReference type="GO" id="GO:0046961">
    <property type="term" value="F:proton-transporting ATPase activity, rotational mechanism"/>
    <property type="evidence" value="ECO:0007669"/>
    <property type="project" value="TreeGrafter"/>
</dbReference>
<evidence type="ECO:0000256" key="10">
    <source>
        <dbReference type="ARBA" id="ARBA00023310"/>
    </source>
</evidence>
<dbReference type="InterPro" id="IPR028987">
    <property type="entry name" value="ATP_synth_B-like_membr_sf"/>
</dbReference>
<evidence type="ECO:0000256" key="12">
    <source>
        <dbReference type="ARBA" id="ARBA00037847"/>
    </source>
</evidence>
<feature type="coiled-coil region" evidence="15">
    <location>
        <begin position="37"/>
        <end position="129"/>
    </location>
</feature>
<comment type="caution">
    <text evidence="16">The sequence shown here is derived from an EMBL/GenBank/DDBJ whole genome shotgun (WGS) entry which is preliminary data.</text>
</comment>
<keyword evidence="8 13" id="KW-0406">Ion transport</keyword>
<keyword evidence="9 13" id="KW-0472">Membrane</keyword>
<evidence type="ECO:0000256" key="3">
    <source>
        <dbReference type="ARBA" id="ARBA00022475"/>
    </source>
</evidence>
<evidence type="ECO:0000313" key="16">
    <source>
        <dbReference type="EMBL" id="HIV61466.1"/>
    </source>
</evidence>
<comment type="subcellular location">
    <subcellularLocation>
        <location evidence="13">Cell membrane</location>
        <topology evidence="13">Single-pass membrane protein</topology>
    </subcellularLocation>
    <subcellularLocation>
        <location evidence="12">Endomembrane system</location>
        <topology evidence="12">Single-pass membrane protein</topology>
    </subcellularLocation>
</comment>
<dbReference type="GO" id="GO:0046933">
    <property type="term" value="F:proton-transporting ATP synthase activity, rotational mechanism"/>
    <property type="evidence" value="ECO:0007669"/>
    <property type="project" value="UniProtKB-UniRule"/>
</dbReference>
<keyword evidence="3 13" id="KW-1003">Cell membrane</keyword>
<comment type="similarity">
    <text evidence="1 13 14">Belongs to the ATPase B chain family.</text>
</comment>
<keyword evidence="4 13" id="KW-0138">CF(0)</keyword>
<dbReference type="NCBIfam" id="TIGR01144">
    <property type="entry name" value="ATP_synt_b"/>
    <property type="match status" value="1"/>
</dbReference>
<name>A0A9D1PI04_9FIRM</name>
<accession>A0A9D1PI04</accession>
<comment type="subunit">
    <text evidence="13">F-type ATPases have 2 components, F(1) - the catalytic core - and F(0) - the membrane proton channel. F(1) has five subunits: alpha(3), beta(3), gamma(1), delta(1), epsilon(1). F(0) has three main subunits: a(1), b(2) and c(10-14). The alpha and beta chains form an alternating ring which encloses part of the gamma chain. F(1) is attached to F(0) by a central stalk formed by the gamma and epsilon chains, while a peripheral stalk is formed by the delta and b chains.</text>
</comment>
<evidence type="ECO:0000313" key="17">
    <source>
        <dbReference type="Proteomes" id="UP000886808"/>
    </source>
</evidence>
<dbReference type="SUPFAM" id="SSF81573">
    <property type="entry name" value="F1F0 ATP synthase subunit B, membrane domain"/>
    <property type="match status" value="1"/>
</dbReference>